<dbReference type="GO" id="GO:0008270">
    <property type="term" value="F:zinc ion binding"/>
    <property type="evidence" value="ECO:0007669"/>
    <property type="project" value="InterPro"/>
</dbReference>
<name>A0A3B0SJI1_9ZZZZ</name>
<dbReference type="InterPro" id="IPR003726">
    <property type="entry name" value="HCY_dom"/>
</dbReference>
<keyword evidence="2 4" id="KW-0808">Transferase</keyword>
<protein>
    <submittedName>
        <fullName evidence="4">Homocysteine S-methyltransferase-like protein</fullName>
    </submittedName>
</protein>
<dbReference type="Gene3D" id="3.20.20.330">
    <property type="entry name" value="Homocysteine-binding-like domain"/>
    <property type="match status" value="1"/>
</dbReference>
<evidence type="ECO:0000256" key="2">
    <source>
        <dbReference type="ARBA" id="ARBA00022679"/>
    </source>
</evidence>
<reference evidence="4" key="1">
    <citation type="submission" date="2018-06" db="EMBL/GenBank/DDBJ databases">
        <authorList>
            <person name="Zhirakovskaya E."/>
        </authorList>
    </citation>
    <scope>NUCLEOTIDE SEQUENCE</scope>
</reference>
<accession>A0A3B0SJI1</accession>
<dbReference type="EMBL" id="UOEK01000197">
    <property type="protein sequence ID" value="VAW00939.1"/>
    <property type="molecule type" value="Genomic_DNA"/>
</dbReference>
<evidence type="ECO:0000313" key="4">
    <source>
        <dbReference type="EMBL" id="VAW00939.1"/>
    </source>
</evidence>
<gene>
    <name evidence="4" type="ORF">MNBD_ACTINO02-522</name>
</gene>
<dbReference type="SUPFAM" id="SSF82282">
    <property type="entry name" value="Homocysteine S-methyltransferase"/>
    <property type="match status" value="1"/>
</dbReference>
<dbReference type="PIRSF" id="PIRSF037505">
    <property type="entry name" value="Betaine_HMT"/>
    <property type="match status" value="1"/>
</dbReference>
<dbReference type="PANTHER" id="PTHR11103:SF18">
    <property type="entry name" value="SLR1189 PROTEIN"/>
    <property type="match status" value="1"/>
</dbReference>
<evidence type="ECO:0000259" key="3">
    <source>
        <dbReference type="PROSITE" id="PS50970"/>
    </source>
</evidence>
<dbReference type="GO" id="GO:0009086">
    <property type="term" value="P:methionine biosynthetic process"/>
    <property type="evidence" value="ECO:0007669"/>
    <property type="project" value="InterPro"/>
</dbReference>
<evidence type="ECO:0000256" key="1">
    <source>
        <dbReference type="ARBA" id="ARBA00022603"/>
    </source>
</evidence>
<dbReference type="GO" id="GO:0008168">
    <property type="term" value="F:methyltransferase activity"/>
    <property type="evidence" value="ECO:0007669"/>
    <property type="project" value="UniProtKB-KW"/>
</dbReference>
<dbReference type="GO" id="GO:0032259">
    <property type="term" value="P:methylation"/>
    <property type="evidence" value="ECO:0007669"/>
    <property type="project" value="UniProtKB-KW"/>
</dbReference>
<feature type="domain" description="Hcy-binding" evidence="3">
    <location>
        <begin position="1"/>
        <end position="292"/>
    </location>
</feature>
<dbReference type="AlphaFoldDB" id="A0A3B0SJI1"/>
<proteinExistence type="predicted"/>
<dbReference type="InterPro" id="IPR017226">
    <property type="entry name" value="BHMT-like"/>
</dbReference>
<organism evidence="4">
    <name type="scientific">hydrothermal vent metagenome</name>
    <dbReference type="NCBI Taxonomy" id="652676"/>
    <lineage>
        <taxon>unclassified sequences</taxon>
        <taxon>metagenomes</taxon>
        <taxon>ecological metagenomes</taxon>
    </lineage>
</organism>
<dbReference type="Pfam" id="PF02574">
    <property type="entry name" value="S-methyl_trans"/>
    <property type="match status" value="1"/>
</dbReference>
<keyword evidence="1 4" id="KW-0489">Methyltransferase</keyword>
<dbReference type="PANTHER" id="PTHR11103">
    <property type="entry name" value="SLR1189 PROTEIN"/>
    <property type="match status" value="1"/>
</dbReference>
<dbReference type="PROSITE" id="PS50970">
    <property type="entry name" value="HCY"/>
    <property type="match status" value="1"/>
</dbReference>
<sequence>MSDRPTNVTLLDGGMGTTLKDHGLVLPPTIWSAAALLEAPDVVRECHIAFIDAGADLIISNTYATVPNLLALENLGDKVEDLVETAMRLAREARESAGDVRIAGSLAPLGHSYRPDLVGPDDRNLASYRRIVEAMGDVPDVLLCETMSSVREASAAVTAATETGRETWVAFALGSDGTGALLSGEPAVEAATAMMNLGVDTVLFNCSEPEAISAAIHAVGDLPIATGGYPNMLEPVPVDWSFEAPSPRGKRADLTTDRMVDMVFEWVDAGATHIGGCCGVGPAVIEAMASRIAGE</sequence>
<dbReference type="InterPro" id="IPR036589">
    <property type="entry name" value="HCY_dom_sf"/>
</dbReference>